<reference evidence="3 4" key="1">
    <citation type="submission" date="2016-10" db="EMBL/GenBank/DDBJ databases">
        <authorList>
            <person name="de Groot N.N."/>
        </authorList>
    </citation>
    <scope>NUCLEOTIDE SEQUENCE [LARGE SCALE GENOMIC DNA]</scope>
    <source>
        <strain evidence="3 4">F</strain>
    </source>
</reference>
<dbReference type="PANTHER" id="PTHR38462">
    <property type="entry name" value="EXONUCLEASE-LIKE PROTEIN"/>
    <property type="match status" value="1"/>
</dbReference>
<dbReference type="Proteomes" id="UP000214760">
    <property type="component" value="Unassembled WGS sequence"/>
</dbReference>
<organism evidence="3 4">
    <name type="scientific">[Clostridium] aminophilum</name>
    <dbReference type="NCBI Taxonomy" id="1526"/>
    <lineage>
        <taxon>Bacteria</taxon>
        <taxon>Bacillati</taxon>
        <taxon>Bacillota</taxon>
        <taxon>Clostridia</taxon>
        <taxon>Lachnospirales</taxon>
        <taxon>Lachnospiraceae</taxon>
    </lineage>
</organism>
<evidence type="ECO:0000256" key="1">
    <source>
        <dbReference type="SAM" id="MobiDB-lite"/>
    </source>
</evidence>
<dbReference type="PANTHER" id="PTHR38462:SF1">
    <property type="entry name" value="YPRB RIBONUCLEASE H-LIKE DOMAIN-CONTAINING PROTEIN"/>
    <property type="match status" value="1"/>
</dbReference>
<dbReference type="RefSeq" id="WP_051684583.1">
    <property type="nucleotide sequence ID" value="NZ_FOZC01000003.1"/>
</dbReference>
<dbReference type="AlphaFoldDB" id="A0A1I6ISN0"/>
<accession>A0A1I6ISN0</accession>
<proteinExistence type="predicted"/>
<dbReference type="Gene3D" id="3.30.420.10">
    <property type="entry name" value="Ribonuclease H-like superfamily/Ribonuclease H"/>
    <property type="match status" value="1"/>
</dbReference>
<evidence type="ECO:0000259" key="2">
    <source>
        <dbReference type="Pfam" id="PF13482"/>
    </source>
</evidence>
<evidence type="ECO:0000313" key="4">
    <source>
        <dbReference type="Proteomes" id="UP000214760"/>
    </source>
</evidence>
<feature type="region of interest" description="Disordered" evidence="1">
    <location>
        <begin position="231"/>
        <end position="269"/>
    </location>
</feature>
<sequence>MKVIQEAFDFNPEKMYPLSGIADRSEILFFDIETTGFSAKTAEIYLIGCVWYGRPEDGAGSDPSSSGGGWQLIQWFAETPDDESDVITAFFDFLSRFRVLIHFNGDMFDIPFITGRCAHLGIRPEFDAVESFDIFRKIRPLRSFFGLDSLKQKSVERFLGIRRTDEYTGGQLIEVYREYVSHPTPARLHLLLLHNADDLRGMPEILPILFYPDLLTRAEFRFLGIDIPESAGNRPEAASPNDISSSEDHLDADFPDAAPANEARTNADFPDVAPANEARAKYSSPSGNGFAELRFQSSVAVPCPVEWEETGFFTRFERNEITVRLPLYSGELKHFYPDYRNYYYLPAEDCAYHKSVAEFVEKSARKKATAKTCYTRTSGVFLPVPSGIFPVTFREDYKSTPEFCEAKEDLFRKTDLSGFLPCLFSGIRAKLLN</sequence>
<dbReference type="InterPro" id="IPR012337">
    <property type="entry name" value="RNaseH-like_sf"/>
</dbReference>
<dbReference type="EMBL" id="FOZC01000003">
    <property type="protein sequence ID" value="SFR69240.1"/>
    <property type="molecule type" value="Genomic_DNA"/>
</dbReference>
<dbReference type="SUPFAM" id="SSF53098">
    <property type="entry name" value="Ribonuclease H-like"/>
    <property type="match status" value="1"/>
</dbReference>
<dbReference type="GO" id="GO:0003676">
    <property type="term" value="F:nucleic acid binding"/>
    <property type="evidence" value="ECO:0007669"/>
    <property type="project" value="InterPro"/>
</dbReference>
<dbReference type="InterPro" id="IPR036397">
    <property type="entry name" value="RNaseH_sf"/>
</dbReference>
<feature type="domain" description="YprB ribonuclease H-like" evidence="2">
    <location>
        <begin position="28"/>
        <end position="205"/>
    </location>
</feature>
<protein>
    <recommendedName>
        <fullName evidence="2">YprB ribonuclease H-like domain-containing protein</fullName>
    </recommendedName>
</protein>
<gene>
    <name evidence="3" type="ORF">SAMN02910262_00671</name>
</gene>
<name>A0A1I6ISN0_9FIRM</name>
<dbReference type="Pfam" id="PF13482">
    <property type="entry name" value="RNase_H_2"/>
    <property type="match status" value="1"/>
</dbReference>
<dbReference type="InterPro" id="IPR038720">
    <property type="entry name" value="YprB_RNase_H-like_dom"/>
</dbReference>
<evidence type="ECO:0000313" key="3">
    <source>
        <dbReference type="EMBL" id="SFR69240.1"/>
    </source>
</evidence>